<evidence type="ECO:0000313" key="1">
    <source>
        <dbReference type="EMBL" id="KAI9905057.1"/>
    </source>
</evidence>
<keyword evidence="2" id="KW-1185">Reference proteome</keyword>
<dbReference type="EMBL" id="CM047940">
    <property type="protein sequence ID" value="KAI9905057.1"/>
    <property type="molecule type" value="Genomic_DNA"/>
</dbReference>
<comment type="caution">
    <text evidence="1">The sequence shown here is derived from an EMBL/GenBank/DDBJ whole genome shotgun (WGS) entry which is preliminary data.</text>
</comment>
<reference evidence="1" key="1">
    <citation type="submission" date="2022-10" db="EMBL/GenBank/DDBJ databases">
        <title>Complete Genome of Trichothecium roseum strain YXFP-22015, a Plant Pathogen Isolated from Citrus.</title>
        <authorList>
            <person name="Wang Y."/>
            <person name="Zhu L."/>
        </authorList>
    </citation>
    <scope>NUCLEOTIDE SEQUENCE</scope>
    <source>
        <strain evidence="1">YXFP-22015</strain>
    </source>
</reference>
<name>A0ACC0VFB0_9HYPO</name>
<evidence type="ECO:0000313" key="2">
    <source>
        <dbReference type="Proteomes" id="UP001163324"/>
    </source>
</evidence>
<sequence length="191" mass="21828">MVAGSSRLSSSVAYERETRVVSRLRTYNWPPIQLNSWIFVMLLASASIMGVFAIFIQTQDTLELPVPWYFPYFITVCALTIIFILGLFWLIAQRRLLPAIVMIGAFILFVLWLTGLIVVAIELFGPSGSVNSHCNNDVFNRHPKGQSEETLAWLQQKNICESWRLVWAMALLGTTFLLWIMIMAYQVFVES</sequence>
<dbReference type="Proteomes" id="UP001163324">
    <property type="component" value="Chromosome 1"/>
</dbReference>
<protein>
    <submittedName>
        <fullName evidence="1">Uncharacterized protein</fullName>
    </submittedName>
</protein>
<organism evidence="1 2">
    <name type="scientific">Trichothecium roseum</name>
    <dbReference type="NCBI Taxonomy" id="47278"/>
    <lineage>
        <taxon>Eukaryota</taxon>
        <taxon>Fungi</taxon>
        <taxon>Dikarya</taxon>
        <taxon>Ascomycota</taxon>
        <taxon>Pezizomycotina</taxon>
        <taxon>Sordariomycetes</taxon>
        <taxon>Hypocreomycetidae</taxon>
        <taxon>Hypocreales</taxon>
        <taxon>Hypocreales incertae sedis</taxon>
        <taxon>Trichothecium</taxon>
    </lineage>
</organism>
<proteinExistence type="predicted"/>
<gene>
    <name evidence="1" type="ORF">N3K66_001586</name>
</gene>
<accession>A0ACC0VFB0</accession>